<sequence length="306" mass="33931">MMPASRAATCSPAPNDYSVGFRPYSTYRLQSCNLTVYHRHPRSTGSMDQLLHVHRPPREIPEPDISVLPSFVLIAPPPYTSPRTKETAPSLCESWRTALADLPPAVAAQFTIKEARFNAATLAKEFGTFDCLVSPANAFGIMDGGYDLALSRAFIVDDDIWALTNAVQDVLHKRYRGYLPPGSCTMVPLSPALTTSNPLGCTTLAVVPTMRTPESVSWHRDLVYESMWNLLAALWRWNEGERPDAAPQVQKVLLTGLGTGHGRIGFDKCAKQMFLAALNFARGWGEHPRWEDVLTRAKEMDSTRDL</sequence>
<gene>
    <name evidence="1" type="ORF">GFSPODELE1_LOCUS8698</name>
</gene>
<name>A0ABP1DY28_9APHY</name>
<evidence type="ECO:0008006" key="3">
    <source>
        <dbReference type="Google" id="ProtNLM"/>
    </source>
</evidence>
<dbReference type="Proteomes" id="UP001497453">
    <property type="component" value="Chromosome 7"/>
</dbReference>
<dbReference type="SUPFAM" id="SSF52949">
    <property type="entry name" value="Macro domain-like"/>
    <property type="match status" value="1"/>
</dbReference>
<accession>A0ABP1DY28</accession>
<dbReference type="EMBL" id="OZ037950">
    <property type="protein sequence ID" value="CAL1712159.1"/>
    <property type="molecule type" value="Genomic_DNA"/>
</dbReference>
<organism evidence="1 2">
    <name type="scientific">Somion occarium</name>
    <dbReference type="NCBI Taxonomy" id="3059160"/>
    <lineage>
        <taxon>Eukaryota</taxon>
        <taxon>Fungi</taxon>
        <taxon>Dikarya</taxon>
        <taxon>Basidiomycota</taxon>
        <taxon>Agaricomycotina</taxon>
        <taxon>Agaricomycetes</taxon>
        <taxon>Polyporales</taxon>
        <taxon>Cerrenaceae</taxon>
        <taxon>Somion</taxon>
    </lineage>
</organism>
<dbReference type="InterPro" id="IPR043472">
    <property type="entry name" value="Macro_dom-like"/>
</dbReference>
<keyword evidence="2" id="KW-1185">Reference proteome</keyword>
<dbReference type="Gene3D" id="3.40.220.10">
    <property type="entry name" value="Leucine Aminopeptidase, subunit E, domain 1"/>
    <property type="match status" value="1"/>
</dbReference>
<proteinExistence type="predicted"/>
<evidence type="ECO:0000313" key="1">
    <source>
        <dbReference type="EMBL" id="CAL1712159.1"/>
    </source>
</evidence>
<reference evidence="2" key="1">
    <citation type="submission" date="2024-04" db="EMBL/GenBank/DDBJ databases">
        <authorList>
            <person name="Shaw F."/>
            <person name="Minotto A."/>
        </authorList>
    </citation>
    <scope>NUCLEOTIDE SEQUENCE [LARGE SCALE GENOMIC DNA]</scope>
</reference>
<protein>
    <recommendedName>
        <fullName evidence="3">Macro domain-like protein</fullName>
    </recommendedName>
</protein>
<evidence type="ECO:0000313" key="2">
    <source>
        <dbReference type="Proteomes" id="UP001497453"/>
    </source>
</evidence>